<dbReference type="Pfam" id="PF07719">
    <property type="entry name" value="TPR_2"/>
    <property type="match status" value="1"/>
</dbReference>
<dbReference type="PANTHER" id="PTHR45153">
    <property type="entry name" value="TETRATRICOPEPTIDE REPEAT PROTEIN 16"/>
    <property type="match status" value="1"/>
</dbReference>
<keyword evidence="2 4" id="KW-0802">TPR repeat</keyword>
<keyword evidence="1" id="KW-0677">Repeat</keyword>
<dbReference type="SMART" id="SM00028">
    <property type="entry name" value="TPR"/>
    <property type="match status" value="5"/>
</dbReference>
<dbReference type="AlphaFoldDB" id="A0A9W7FTR0"/>
<dbReference type="OrthoDB" id="1926212at2759"/>
<dbReference type="InterPro" id="IPR011992">
    <property type="entry name" value="EF-hand-dom_pair"/>
</dbReference>
<name>A0A9W7FTR0_9STRA</name>
<dbReference type="SUPFAM" id="SSF47473">
    <property type="entry name" value="EF-hand"/>
    <property type="match status" value="1"/>
</dbReference>
<dbReference type="SUPFAM" id="SSF48452">
    <property type="entry name" value="TPR-like"/>
    <property type="match status" value="2"/>
</dbReference>
<keyword evidence="5" id="KW-0175">Coiled coil</keyword>
<evidence type="ECO:0000256" key="3">
    <source>
        <dbReference type="ARBA" id="ARBA00022837"/>
    </source>
</evidence>
<evidence type="ECO:0000256" key="4">
    <source>
        <dbReference type="PROSITE-ProRule" id="PRU00339"/>
    </source>
</evidence>
<dbReference type="InterPro" id="IPR013105">
    <property type="entry name" value="TPR_2"/>
</dbReference>
<dbReference type="InterPro" id="IPR002048">
    <property type="entry name" value="EF_hand_dom"/>
</dbReference>
<evidence type="ECO:0000256" key="1">
    <source>
        <dbReference type="ARBA" id="ARBA00022737"/>
    </source>
</evidence>
<dbReference type="PROSITE" id="PS00018">
    <property type="entry name" value="EF_HAND_1"/>
    <property type="match status" value="2"/>
</dbReference>
<evidence type="ECO:0000259" key="7">
    <source>
        <dbReference type="PROSITE" id="PS50222"/>
    </source>
</evidence>
<feature type="repeat" description="TPR" evidence="4">
    <location>
        <begin position="576"/>
        <end position="609"/>
    </location>
</feature>
<feature type="repeat" description="TPR" evidence="4">
    <location>
        <begin position="651"/>
        <end position="684"/>
    </location>
</feature>
<proteinExistence type="predicted"/>
<dbReference type="CDD" id="cd00051">
    <property type="entry name" value="EFh"/>
    <property type="match status" value="1"/>
</dbReference>
<dbReference type="InterPro" id="IPR018247">
    <property type="entry name" value="EF_Hand_1_Ca_BS"/>
</dbReference>
<reference evidence="9" key="1">
    <citation type="journal article" date="2023" name="Commun. Biol.">
        <title>Genome analysis of Parmales, the sister group of diatoms, reveals the evolutionary specialization of diatoms from phago-mixotrophs to photoautotrophs.</title>
        <authorList>
            <person name="Ban H."/>
            <person name="Sato S."/>
            <person name="Yoshikawa S."/>
            <person name="Yamada K."/>
            <person name="Nakamura Y."/>
            <person name="Ichinomiya M."/>
            <person name="Sato N."/>
            <person name="Blanc-Mathieu R."/>
            <person name="Endo H."/>
            <person name="Kuwata A."/>
            <person name="Ogata H."/>
        </authorList>
    </citation>
    <scope>NUCLEOTIDE SEQUENCE [LARGE SCALE GENOMIC DNA]</scope>
    <source>
        <strain evidence="9">NIES 3700</strain>
    </source>
</reference>
<accession>A0A9W7FTR0</accession>
<evidence type="ECO:0000256" key="6">
    <source>
        <dbReference type="SAM" id="MobiDB-lite"/>
    </source>
</evidence>
<dbReference type="Pfam" id="PF13499">
    <property type="entry name" value="EF-hand_7"/>
    <property type="match status" value="1"/>
</dbReference>
<evidence type="ECO:0000256" key="2">
    <source>
        <dbReference type="ARBA" id="ARBA00022803"/>
    </source>
</evidence>
<dbReference type="PROSITE" id="PS50222">
    <property type="entry name" value="EF_HAND_2"/>
    <property type="match status" value="2"/>
</dbReference>
<dbReference type="PROSITE" id="PS50005">
    <property type="entry name" value="TPR"/>
    <property type="match status" value="2"/>
</dbReference>
<evidence type="ECO:0000313" key="9">
    <source>
        <dbReference type="Proteomes" id="UP001165122"/>
    </source>
</evidence>
<comment type="caution">
    <text evidence="8">The sequence shown here is derived from an EMBL/GenBank/DDBJ whole genome shotgun (WGS) entry which is preliminary data.</text>
</comment>
<feature type="coiled-coil region" evidence="5">
    <location>
        <begin position="87"/>
        <end position="128"/>
    </location>
</feature>
<dbReference type="InterPro" id="IPR011990">
    <property type="entry name" value="TPR-like_helical_dom_sf"/>
</dbReference>
<feature type="domain" description="EF-hand" evidence="7">
    <location>
        <begin position="203"/>
        <end position="238"/>
    </location>
</feature>
<evidence type="ECO:0000313" key="8">
    <source>
        <dbReference type="EMBL" id="GMI18074.1"/>
    </source>
</evidence>
<dbReference type="EMBL" id="BRXW01000319">
    <property type="protein sequence ID" value="GMI18074.1"/>
    <property type="molecule type" value="Genomic_DNA"/>
</dbReference>
<evidence type="ECO:0000256" key="5">
    <source>
        <dbReference type="SAM" id="Coils"/>
    </source>
</evidence>
<dbReference type="Proteomes" id="UP001165122">
    <property type="component" value="Unassembled WGS sequence"/>
</dbReference>
<dbReference type="SMART" id="SM00054">
    <property type="entry name" value="EFh"/>
    <property type="match status" value="2"/>
</dbReference>
<feature type="domain" description="EF-hand" evidence="7">
    <location>
        <begin position="167"/>
        <end position="202"/>
    </location>
</feature>
<dbReference type="Gene3D" id="1.10.238.10">
    <property type="entry name" value="EF-hand"/>
    <property type="match status" value="1"/>
</dbReference>
<keyword evidence="9" id="KW-1185">Reference proteome</keyword>
<sequence>MATDTTNVSLIDNDEQSLISQLLSKPALFLEITEQERNAIEHLCAALELVKTTDGTKCPTLGAQKELYPIVKNFKRFKMGTAGGGALKAIEKEAEVEAKKVKEQEEMAKQMKESLRKQRNSVESVEDIELDDALMLGEEGEEISPEDEALLAKIQAKFLSLSRNPKTRKPNFKRIFEELDSDGSGSLQVEEMGKAMEMMGIELTAAEVVRLTARLDLDGDGDINYMEFIRFVKVGGEEGDGRTATDKLEDALTHVSRAIFLYSDHNFFMMRAELYLRLHDLKSCTSNLRYVLKMLPGDQDTRKRLAKVLDLQGINWLGVGNAAAAEMCFSDSCKLDPVRGSFWIHKSIALVYELNFSEALRAVEQAMSVEAPTADVLCLRGKIYWALNLIDSGNRDFRSAQELEPDHPEVVSFISTMIKRSGDFYKEAMGKLQQISVTGKNEEETREAIRLLTQALNLVPDDMRLLVLRSKAYRSVGDFETSLKDIDDATFHYCQSMLGSEVPKFVPNRRMWLETQSMKNNYREPAILTQQRSLTLNEMAMVEVKEGNYVKAISLLNRVIEEEYKLHDNDMTRVDAKFFINRGDCYRATGKIEQAMSDFHRAFDSDPNNWQTKTRLSMIHYMAGLQLFNEGLYNPAEIEFTVAIKYNTKVSGYWASRGKTCFYQYNYDGAFEDFKEALKLDPNNADVLSRMQQFDPDGKVLEEVGVKVKRGGVVGNLGAGLGGGGGALTGALTGGGGVLRPGVPRPPPKGTKTRQSTRQINVVPAPNRLGRSVGPPPPAFKPVNLTPLTSVNPHMAKASIVKDFVDSKRLAMSQTLSVNRRRSEHPIKKGDHWSVMEPKKMVYGSMADRKKMLEREKRKGGKKTFNAKKKVVLGASSKGIFS</sequence>
<dbReference type="PROSITE" id="PS50293">
    <property type="entry name" value="TPR_REGION"/>
    <property type="match status" value="1"/>
</dbReference>
<dbReference type="InterPro" id="IPR019734">
    <property type="entry name" value="TPR_rpt"/>
</dbReference>
<dbReference type="Gene3D" id="1.25.40.10">
    <property type="entry name" value="Tetratricopeptide repeat domain"/>
    <property type="match status" value="3"/>
</dbReference>
<dbReference type="Pfam" id="PF13181">
    <property type="entry name" value="TPR_8"/>
    <property type="match status" value="1"/>
</dbReference>
<organism evidence="8 9">
    <name type="scientific">Triparma laevis f. longispina</name>
    <dbReference type="NCBI Taxonomy" id="1714387"/>
    <lineage>
        <taxon>Eukaryota</taxon>
        <taxon>Sar</taxon>
        <taxon>Stramenopiles</taxon>
        <taxon>Ochrophyta</taxon>
        <taxon>Bolidophyceae</taxon>
        <taxon>Parmales</taxon>
        <taxon>Triparmaceae</taxon>
        <taxon>Triparma</taxon>
    </lineage>
</organism>
<keyword evidence="3" id="KW-0106">Calcium</keyword>
<dbReference type="GO" id="GO:0005509">
    <property type="term" value="F:calcium ion binding"/>
    <property type="evidence" value="ECO:0007669"/>
    <property type="project" value="InterPro"/>
</dbReference>
<gene>
    <name evidence="8" type="ORF">TrLO_g1199</name>
</gene>
<dbReference type="PANTHER" id="PTHR45153:SF1">
    <property type="entry name" value="TETRATRICOPEPTIDE REPEAT PROTEIN 16"/>
    <property type="match status" value="1"/>
</dbReference>
<feature type="region of interest" description="Disordered" evidence="6">
    <location>
        <begin position="736"/>
        <end position="757"/>
    </location>
</feature>
<protein>
    <recommendedName>
        <fullName evidence="7">EF-hand domain-containing protein</fullName>
    </recommendedName>
</protein>